<evidence type="ECO:0000313" key="2">
    <source>
        <dbReference type="EMBL" id="KRG20958.1"/>
    </source>
</evidence>
<dbReference type="STRING" id="295108.HT99x_01878"/>
<dbReference type="Proteomes" id="UP000051497">
    <property type="component" value="Unassembled WGS sequence"/>
</dbReference>
<dbReference type="OrthoDB" id="2086224at2"/>
<dbReference type="Pfam" id="PF00561">
    <property type="entry name" value="Abhydrolase_1"/>
    <property type="match status" value="1"/>
</dbReference>
<gene>
    <name evidence="2" type="primary">acoC</name>
    <name evidence="3" type="ORF">HT99x_001465</name>
    <name evidence="2" type="ORF">HT99x_01878</name>
</gene>
<dbReference type="InterPro" id="IPR000073">
    <property type="entry name" value="AB_hydrolase_1"/>
</dbReference>
<organism evidence="2">
    <name type="scientific">Candidatus Berkiella aquae</name>
    <dbReference type="NCBI Taxonomy" id="295108"/>
    <lineage>
        <taxon>Bacteria</taxon>
        <taxon>Pseudomonadati</taxon>
        <taxon>Pseudomonadota</taxon>
        <taxon>Gammaproteobacteria</taxon>
        <taxon>Candidatus Berkiellales</taxon>
        <taxon>Candidatus Berkiellaceae</taxon>
        <taxon>Candidatus Berkiella</taxon>
    </lineage>
</organism>
<dbReference type="RefSeq" id="WP_075066503.1">
    <property type="nucleotide sequence ID" value="NZ_LKAJ02000001.1"/>
</dbReference>
<dbReference type="GO" id="GO:0047372">
    <property type="term" value="F:monoacylglycerol lipase activity"/>
    <property type="evidence" value="ECO:0007669"/>
    <property type="project" value="TreeGrafter"/>
</dbReference>
<dbReference type="PANTHER" id="PTHR43798">
    <property type="entry name" value="MONOACYLGLYCEROL LIPASE"/>
    <property type="match status" value="1"/>
</dbReference>
<evidence type="ECO:0000259" key="1">
    <source>
        <dbReference type="Pfam" id="PF00561"/>
    </source>
</evidence>
<name>A0A0Q9YVQ1_9GAMM</name>
<accession>A0A0Q9YVQ1</accession>
<reference evidence="2" key="1">
    <citation type="submission" date="2015-09" db="EMBL/GenBank/DDBJ databases">
        <title>Draft Genome Sequences of Two Novel Amoeba-resistant Intranuclear Bacteria, Candidatus Berkiella cookevillensis and Candidatus Berkiella aquae.</title>
        <authorList>
            <person name="Mehari Y.T."/>
            <person name="Arivett B.A."/>
            <person name="Farone A.L."/>
            <person name="Gunderson J.H."/>
            <person name="Farone M.B."/>
        </authorList>
    </citation>
    <scope>NUCLEOTIDE SEQUENCE [LARGE SCALE GENOMIC DNA]</scope>
    <source>
        <strain evidence="2">HT99</strain>
    </source>
</reference>
<dbReference type="SUPFAM" id="SSF53474">
    <property type="entry name" value="alpha/beta-Hydrolases"/>
    <property type="match status" value="1"/>
</dbReference>
<sequence>MPFESVDNLRMYYAQEGDWHSSQDTLLLIHGLGSSSQDWEYQIPALSKHFKVLTLDLRGHGQTDKPNMPYSILAFTQDIVLLLQALKLETMHVVGHSMGGMIAFQLALDHPALVKTLTIINSAPQVAFPSFRTRFNFYLRTLSVKWFGMKKLSANLANALFPKPEQSAWRETFIERWCQNDPQAYLNSLQAFQHWDVLARIHSLNCPTLIITGDEDYTPVAYKQFYSQFIKNVHLVVIQDSRHLTIIDQAPSCNQAIIEFILKNEGTR</sequence>
<protein>
    <submittedName>
        <fullName evidence="3">Alpha/beta hydrolase</fullName>
    </submittedName>
    <submittedName>
        <fullName evidence="2">Dihydrolipoyllysine-residue acetyltransferase component of acetoin cleaving system</fullName>
        <ecNumber evidence="2">2.3.1.12</ecNumber>
    </submittedName>
</protein>
<keyword evidence="2" id="KW-0808">Transferase</keyword>
<dbReference type="InterPro" id="IPR050266">
    <property type="entry name" value="AB_hydrolase_sf"/>
</dbReference>
<dbReference type="GO" id="GO:0016020">
    <property type="term" value="C:membrane"/>
    <property type="evidence" value="ECO:0007669"/>
    <property type="project" value="TreeGrafter"/>
</dbReference>
<dbReference type="GO" id="GO:0046464">
    <property type="term" value="P:acylglycerol catabolic process"/>
    <property type="evidence" value="ECO:0007669"/>
    <property type="project" value="TreeGrafter"/>
</dbReference>
<reference evidence="3" key="2">
    <citation type="journal article" date="2016" name="Genome Announc.">
        <title>Draft Genome Sequences of Two Novel Amoeba-Resistant Intranuclear Bacteria, 'Candidatus Berkiella cookevillensis' and 'Candidatus Berkiella aquae'.</title>
        <authorList>
            <person name="Mehari Y.T."/>
            <person name="Arivett B.A."/>
            <person name="Farone A.L."/>
            <person name="Gunderson J.H."/>
            <person name="Farone M.B."/>
        </authorList>
    </citation>
    <scope>NUCLEOTIDE SEQUENCE</scope>
    <source>
        <strain evidence="3">HT99</strain>
    </source>
</reference>
<dbReference type="EC" id="2.3.1.12" evidence="2"/>
<dbReference type="InterPro" id="IPR029058">
    <property type="entry name" value="AB_hydrolase_fold"/>
</dbReference>
<reference evidence="3" key="3">
    <citation type="submission" date="2021-06" db="EMBL/GenBank/DDBJ databases">
        <title>Genomic Description and Analysis of Intracellular Bacteria, Candidatus Berkiella cookevillensis and Candidatus Berkiella aquae.</title>
        <authorList>
            <person name="Kidane D.T."/>
            <person name="Mehari Y.T."/>
            <person name="Rice F.C."/>
            <person name="Arivett B.A."/>
            <person name="Farone A.L."/>
            <person name="Berk S.G."/>
            <person name="Farone M.B."/>
        </authorList>
    </citation>
    <scope>NUCLEOTIDE SEQUENCE</scope>
    <source>
        <strain evidence="3">HT99</strain>
    </source>
</reference>
<proteinExistence type="predicted"/>
<dbReference type="PANTHER" id="PTHR43798:SF33">
    <property type="entry name" value="HYDROLASE, PUTATIVE (AFU_ORTHOLOGUE AFUA_2G14860)-RELATED"/>
    <property type="match status" value="1"/>
</dbReference>
<evidence type="ECO:0000313" key="3">
    <source>
        <dbReference type="EMBL" id="MCS5710088.1"/>
    </source>
</evidence>
<evidence type="ECO:0000313" key="4">
    <source>
        <dbReference type="Proteomes" id="UP000051497"/>
    </source>
</evidence>
<comment type="caution">
    <text evidence="2">The sequence shown here is derived from an EMBL/GenBank/DDBJ whole genome shotgun (WGS) entry which is preliminary data.</text>
</comment>
<dbReference type="EMBL" id="LKAJ02000001">
    <property type="protein sequence ID" value="MCS5710088.1"/>
    <property type="molecule type" value="Genomic_DNA"/>
</dbReference>
<keyword evidence="3" id="KW-0378">Hydrolase</keyword>
<keyword evidence="4" id="KW-1185">Reference proteome</keyword>
<dbReference type="Gene3D" id="3.40.50.1820">
    <property type="entry name" value="alpha/beta hydrolase"/>
    <property type="match status" value="1"/>
</dbReference>
<dbReference type="EMBL" id="LKAJ01000007">
    <property type="protein sequence ID" value="KRG20958.1"/>
    <property type="molecule type" value="Genomic_DNA"/>
</dbReference>
<dbReference type="GO" id="GO:0004742">
    <property type="term" value="F:dihydrolipoyllysine-residue acetyltransferase activity"/>
    <property type="evidence" value="ECO:0007669"/>
    <property type="project" value="UniProtKB-EC"/>
</dbReference>
<keyword evidence="2" id="KW-0012">Acyltransferase</keyword>
<dbReference type="AlphaFoldDB" id="A0A0Q9YVQ1"/>
<dbReference type="PRINTS" id="PR00111">
    <property type="entry name" value="ABHYDROLASE"/>
</dbReference>
<feature type="domain" description="AB hydrolase-1" evidence="1">
    <location>
        <begin position="25"/>
        <end position="248"/>
    </location>
</feature>